<evidence type="ECO:0000313" key="2">
    <source>
        <dbReference type="EMBL" id="KAF2454459.1"/>
    </source>
</evidence>
<dbReference type="AlphaFoldDB" id="A0A6A6NRW0"/>
<feature type="compositionally biased region" description="Polar residues" evidence="1">
    <location>
        <begin position="110"/>
        <end position="126"/>
    </location>
</feature>
<feature type="compositionally biased region" description="Low complexity" evidence="1">
    <location>
        <begin position="83"/>
        <end position="97"/>
    </location>
</feature>
<dbReference type="PANTHER" id="PTHR42345:SF1">
    <property type="entry name" value="VTC DOMAIN-CONTAINING PROTEIN"/>
    <property type="match status" value="1"/>
</dbReference>
<dbReference type="PANTHER" id="PTHR42345">
    <property type="entry name" value="TPR_REGION DOMAIN-CONTAINING PROTEIN"/>
    <property type="match status" value="1"/>
</dbReference>
<organism evidence="2 3">
    <name type="scientific">Lineolata rhizophorae</name>
    <dbReference type="NCBI Taxonomy" id="578093"/>
    <lineage>
        <taxon>Eukaryota</taxon>
        <taxon>Fungi</taxon>
        <taxon>Dikarya</taxon>
        <taxon>Ascomycota</taxon>
        <taxon>Pezizomycotina</taxon>
        <taxon>Dothideomycetes</taxon>
        <taxon>Dothideomycetes incertae sedis</taxon>
        <taxon>Lineolatales</taxon>
        <taxon>Lineolataceae</taxon>
        <taxon>Lineolata</taxon>
    </lineage>
</organism>
<feature type="compositionally biased region" description="Gly residues" evidence="1">
    <location>
        <begin position="59"/>
        <end position="69"/>
    </location>
</feature>
<gene>
    <name evidence="2" type="ORF">BDY21DRAFT_291255</name>
</gene>
<proteinExistence type="predicted"/>
<name>A0A6A6NRW0_9PEZI</name>
<dbReference type="OrthoDB" id="6493944at2759"/>
<dbReference type="EMBL" id="MU001691">
    <property type="protein sequence ID" value="KAF2454459.1"/>
    <property type="molecule type" value="Genomic_DNA"/>
</dbReference>
<feature type="region of interest" description="Disordered" evidence="1">
    <location>
        <begin position="1"/>
        <end position="137"/>
    </location>
</feature>
<feature type="compositionally biased region" description="Acidic residues" evidence="1">
    <location>
        <begin position="703"/>
        <end position="732"/>
    </location>
</feature>
<reference evidence="2" key="1">
    <citation type="journal article" date="2020" name="Stud. Mycol.">
        <title>101 Dothideomycetes genomes: a test case for predicting lifestyles and emergence of pathogens.</title>
        <authorList>
            <person name="Haridas S."/>
            <person name="Albert R."/>
            <person name="Binder M."/>
            <person name="Bloem J."/>
            <person name="Labutti K."/>
            <person name="Salamov A."/>
            <person name="Andreopoulos B."/>
            <person name="Baker S."/>
            <person name="Barry K."/>
            <person name="Bills G."/>
            <person name="Bluhm B."/>
            <person name="Cannon C."/>
            <person name="Castanera R."/>
            <person name="Culley D."/>
            <person name="Daum C."/>
            <person name="Ezra D."/>
            <person name="Gonzalez J."/>
            <person name="Henrissat B."/>
            <person name="Kuo A."/>
            <person name="Liang C."/>
            <person name="Lipzen A."/>
            <person name="Lutzoni F."/>
            <person name="Magnuson J."/>
            <person name="Mondo S."/>
            <person name="Nolan M."/>
            <person name="Ohm R."/>
            <person name="Pangilinan J."/>
            <person name="Park H.-J."/>
            <person name="Ramirez L."/>
            <person name="Alfaro M."/>
            <person name="Sun H."/>
            <person name="Tritt A."/>
            <person name="Yoshinaga Y."/>
            <person name="Zwiers L.-H."/>
            <person name="Turgeon B."/>
            <person name="Goodwin S."/>
            <person name="Spatafora J."/>
            <person name="Crous P."/>
            <person name="Grigoriev I."/>
        </authorList>
    </citation>
    <scope>NUCLEOTIDE SEQUENCE</scope>
    <source>
        <strain evidence="2">ATCC 16933</strain>
    </source>
</reference>
<evidence type="ECO:0000256" key="1">
    <source>
        <dbReference type="SAM" id="MobiDB-lite"/>
    </source>
</evidence>
<feature type="compositionally biased region" description="Gly residues" evidence="1">
    <location>
        <begin position="7"/>
        <end position="24"/>
    </location>
</feature>
<protein>
    <submittedName>
        <fullName evidence="2">Uncharacterized protein</fullName>
    </submittedName>
</protein>
<dbReference type="Proteomes" id="UP000799766">
    <property type="component" value="Unassembled WGS sequence"/>
</dbReference>
<evidence type="ECO:0000313" key="3">
    <source>
        <dbReference type="Proteomes" id="UP000799766"/>
    </source>
</evidence>
<feature type="region of interest" description="Disordered" evidence="1">
    <location>
        <begin position="703"/>
        <end position="736"/>
    </location>
</feature>
<keyword evidence="3" id="KW-1185">Reference proteome</keyword>
<feature type="region of interest" description="Disordered" evidence="1">
    <location>
        <begin position="619"/>
        <end position="642"/>
    </location>
</feature>
<sequence>MAAAGGAASGGAGSGGGAGGGAGSGVAASPGARPRSSGGEAHALAYRPSRRRRDSFPVGGAGGAGGGGKGPREHQGAGGGAAAAGAVAAGPGAASAGLVSRSPGSGGGSTATLTPGSRPASSSTCRRGSGAAWPPRGFQYQSVLTPREADDTVCRGASTFKGYKDAVANSQGHWHFFAVMETDSAQRADRAEPRHPAFRDVSLTVTGPEDSAFPWVSLEQPSMAFCFGATPGTVTLNYRVGKSGNLHPGVQYGSKVRPKKAKLFDVLDRLRRLERGLDDEDPKLLYRYLYSTLIDDPDAHTNPHYAMELQIADLITVLSHPDWIDFSHPRNQVVAKFFDSPSNSKRELFFHQLLLSVELYLRIHSEEHLETPKRKLLKQLPPKIAWDLALAQRWLDHMSISKPRSTSSKHKSKFTFDFRSKGRQKEALRVFAKTLKWPNMDEILYVLEERDASETPVEDRSPASMSWFMGVVLPGVTLPWLVMTALIDCDRDTDGKLPPDALSHSHPASGFQYRNTTYWSYRCIVGKVLGAARGVNQVAGWIGPCSFSPDLHRVEAVRIRQATPPGEPRLMPQDVETMARRTEPLGPANNEYPIADYDLLLPDEEEAATDDIRVEKLSLKPVKDQPATAAGGRRAGNSPGNGTLLSPNCPLVWDAAISFACGGRSWMLSLRYDVDFIAAFPCHAGPHVLFYDYAYRAVKEDGFDEDDEDEDGEDDFDLDEDDEDEDEDDEVGADGAPRPAFERIEQVLAIEALGVSDNEVLARAWCAHWGLSAVVANVTRTCMACAIREAYAACVGVVIFTRGGREGEVG</sequence>
<accession>A0A6A6NRW0</accession>